<protein>
    <recommendedName>
        <fullName evidence="4">F-box domain-containing protein</fullName>
    </recommendedName>
</protein>
<dbReference type="SUPFAM" id="SSF81383">
    <property type="entry name" value="F-box domain"/>
    <property type="match status" value="1"/>
</dbReference>
<feature type="region of interest" description="Disordered" evidence="1">
    <location>
        <begin position="123"/>
        <end position="146"/>
    </location>
</feature>
<keyword evidence="3" id="KW-1185">Reference proteome</keyword>
<evidence type="ECO:0008006" key="4">
    <source>
        <dbReference type="Google" id="ProtNLM"/>
    </source>
</evidence>
<accession>A0AAV9VX78</accession>
<dbReference type="Gene3D" id="1.20.1280.50">
    <property type="match status" value="1"/>
</dbReference>
<dbReference type="InterPro" id="IPR036047">
    <property type="entry name" value="F-box-like_dom_sf"/>
</dbReference>
<name>A0AAV9VX78_9PEZI</name>
<sequence>MSELSLANLTLHDSNIQPPSNTTHNKPKLVKASPLLIPELLELILVSLPPLEVLTTWRTVCRLWRDIIDTSPVLKFSTWRAESIPGRQAPKVTTKSYQRNPLVLEILSNFWIRLNTFDDSPLQENPEGAEPDWDLPPQKRKKKKSLPQIDIPSFLSHYTKICNTLIFSNSPPLDITIRITVQKYASKHIIARSYRSISTDIGIGWIKDLDVLMNLMDEIVKLRNEGVYVGGKRNTMQAEIGWCVFLYPHGGENAEGGWKRRECEVVEKVDFECVEPWGVLISQVGRVREVSGAQTR</sequence>
<evidence type="ECO:0000313" key="3">
    <source>
        <dbReference type="Proteomes" id="UP001370758"/>
    </source>
</evidence>
<dbReference type="EMBL" id="JAVHJL010000008">
    <property type="protein sequence ID" value="KAK6498382.1"/>
    <property type="molecule type" value="Genomic_DNA"/>
</dbReference>
<gene>
    <name evidence="2" type="ORF">TWF481_010973</name>
</gene>
<dbReference type="Proteomes" id="UP001370758">
    <property type="component" value="Unassembled WGS sequence"/>
</dbReference>
<proteinExistence type="predicted"/>
<evidence type="ECO:0000313" key="2">
    <source>
        <dbReference type="EMBL" id="KAK6498382.1"/>
    </source>
</evidence>
<reference evidence="2 3" key="1">
    <citation type="submission" date="2023-08" db="EMBL/GenBank/DDBJ databases">
        <authorList>
            <person name="Palmer J.M."/>
        </authorList>
    </citation>
    <scope>NUCLEOTIDE SEQUENCE [LARGE SCALE GENOMIC DNA]</scope>
    <source>
        <strain evidence="2 3">TWF481</strain>
    </source>
</reference>
<comment type="caution">
    <text evidence="2">The sequence shown here is derived from an EMBL/GenBank/DDBJ whole genome shotgun (WGS) entry which is preliminary data.</text>
</comment>
<evidence type="ECO:0000256" key="1">
    <source>
        <dbReference type="SAM" id="MobiDB-lite"/>
    </source>
</evidence>
<dbReference type="AlphaFoldDB" id="A0AAV9VX78"/>
<organism evidence="2 3">
    <name type="scientific">Arthrobotrys musiformis</name>
    <dbReference type="NCBI Taxonomy" id="47236"/>
    <lineage>
        <taxon>Eukaryota</taxon>
        <taxon>Fungi</taxon>
        <taxon>Dikarya</taxon>
        <taxon>Ascomycota</taxon>
        <taxon>Pezizomycotina</taxon>
        <taxon>Orbiliomycetes</taxon>
        <taxon>Orbiliales</taxon>
        <taxon>Orbiliaceae</taxon>
        <taxon>Arthrobotrys</taxon>
    </lineage>
</organism>